<protein>
    <submittedName>
        <fullName evidence="1">Uncharacterized protein</fullName>
    </submittedName>
</protein>
<dbReference type="EMBL" id="DS178342">
    <property type="protein sequence ID" value="EFP91136.1"/>
    <property type="molecule type" value="Genomic_DNA"/>
</dbReference>
<dbReference type="Proteomes" id="UP000008783">
    <property type="component" value="Unassembled WGS sequence"/>
</dbReference>
<sequence length="126" mass="13892">MDGLEWELCEAAWSWITLSGARWSWVQLCCRSRVELYGAGLSWMDWLSGSWGELDGLAEVRKAPTNNGETDVMHASALHRIVSDDSDPICELRFTLLGIGLTPLDGCSLPSGLDRYQTDKTNGLSA</sequence>
<evidence type="ECO:0000313" key="2">
    <source>
        <dbReference type="Proteomes" id="UP000008783"/>
    </source>
</evidence>
<dbReference type="HOGENOM" id="CLU_1982666_0_0_1"/>
<name>E3L3L1_PUCGT</name>
<dbReference type="KEGG" id="pgr:PGTG_16881"/>
<dbReference type="GeneID" id="10528717"/>
<keyword evidence="2" id="KW-1185">Reference proteome</keyword>
<reference key="1">
    <citation type="submission" date="2007-01" db="EMBL/GenBank/DDBJ databases">
        <title>The Genome Sequence of Puccinia graminis f. sp. tritici Strain CRL 75-36-700-3.</title>
        <authorList>
            <consortium name="The Broad Institute Genome Sequencing Platform"/>
            <person name="Birren B."/>
            <person name="Lander E."/>
            <person name="Galagan J."/>
            <person name="Nusbaum C."/>
            <person name="Devon K."/>
            <person name="Cuomo C."/>
            <person name="Jaffe D."/>
            <person name="Butler J."/>
            <person name="Alvarez P."/>
            <person name="Gnerre S."/>
            <person name="Grabherr M."/>
            <person name="Mauceli E."/>
            <person name="Brockman W."/>
            <person name="Young S."/>
            <person name="LaButti K."/>
            <person name="Sykes S."/>
            <person name="DeCaprio D."/>
            <person name="Crawford M."/>
            <person name="Koehrsen M."/>
            <person name="Engels R."/>
            <person name="Montgomery P."/>
            <person name="Pearson M."/>
            <person name="Howarth C."/>
            <person name="Larson L."/>
            <person name="White J."/>
            <person name="Zeng Q."/>
            <person name="Kodira C."/>
            <person name="Yandava C."/>
            <person name="Alvarado L."/>
            <person name="O'Leary S."/>
            <person name="Szabo L."/>
            <person name="Dean R."/>
            <person name="Schein J."/>
        </authorList>
    </citation>
    <scope>NUCLEOTIDE SEQUENCE</scope>
    <source>
        <strain>CRL 75-36-700-3</strain>
    </source>
</reference>
<dbReference type="RefSeq" id="XP_003335555.1">
    <property type="nucleotide sequence ID" value="XM_003335507.1"/>
</dbReference>
<organism evidence="1 2">
    <name type="scientific">Puccinia graminis f. sp. tritici (strain CRL 75-36-700-3 / race SCCL)</name>
    <name type="common">Black stem rust fungus</name>
    <dbReference type="NCBI Taxonomy" id="418459"/>
    <lineage>
        <taxon>Eukaryota</taxon>
        <taxon>Fungi</taxon>
        <taxon>Dikarya</taxon>
        <taxon>Basidiomycota</taxon>
        <taxon>Pucciniomycotina</taxon>
        <taxon>Pucciniomycetes</taxon>
        <taxon>Pucciniales</taxon>
        <taxon>Pucciniaceae</taxon>
        <taxon>Puccinia</taxon>
    </lineage>
</organism>
<dbReference type="InParanoid" id="E3L3L1"/>
<gene>
    <name evidence="1" type="ORF">PGTG_16881</name>
</gene>
<dbReference type="AlphaFoldDB" id="E3L3L1"/>
<proteinExistence type="predicted"/>
<evidence type="ECO:0000313" key="1">
    <source>
        <dbReference type="EMBL" id="EFP91136.1"/>
    </source>
</evidence>
<dbReference type="OrthoDB" id="10614431at2759"/>
<accession>E3L3L1</accession>
<dbReference type="VEuPathDB" id="FungiDB:PGTG_16881"/>
<reference evidence="2" key="2">
    <citation type="journal article" date="2011" name="Proc. Natl. Acad. Sci. U.S.A.">
        <title>Obligate biotrophy features unraveled by the genomic analysis of rust fungi.</title>
        <authorList>
            <person name="Duplessis S."/>
            <person name="Cuomo C.A."/>
            <person name="Lin Y.-C."/>
            <person name="Aerts A."/>
            <person name="Tisserant E."/>
            <person name="Veneault-Fourrey C."/>
            <person name="Joly D.L."/>
            <person name="Hacquard S."/>
            <person name="Amselem J."/>
            <person name="Cantarel B.L."/>
            <person name="Chiu R."/>
            <person name="Coutinho P.M."/>
            <person name="Feau N."/>
            <person name="Field M."/>
            <person name="Frey P."/>
            <person name="Gelhaye E."/>
            <person name="Goldberg J."/>
            <person name="Grabherr M.G."/>
            <person name="Kodira C.D."/>
            <person name="Kohler A."/>
            <person name="Kuees U."/>
            <person name="Lindquist E.A."/>
            <person name="Lucas S.M."/>
            <person name="Mago R."/>
            <person name="Mauceli E."/>
            <person name="Morin E."/>
            <person name="Murat C."/>
            <person name="Pangilinan J.L."/>
            <person name="Park R."/>
            <person name="Pearson M."/>
            <person name="Quesneville H."/>
            <person name="Rouhier N."/>
            <person name="Sakthikumar S."/>
            <person name="Salamov A.A."/>
            <person name="Schmutz J."/>
            <person name="Selles B."/>
            <person name="Shapiro H."/>
            <person name="Tanguay P."/>
            <person name="Tuskan G.A."/>
            <person name="Henrissat B."/>
            <person name="Van de Peer Y."/>
            <person name="Rouze P."/>
            <person name="Ellis J.G."/>
            <person name="Dodds P.N."/>
            <person name="Schein J.E."/>
            <person name="Zhong S."/>
            <person name="Hamelin R.C."/>
            <person name="Grigoriev I.V."/>
            <person name="Szabo L.J."/>
            <person name="Martin F."/>
        </authorList>
    </citation>
    <scope>NUCLEOTIDE SEQUENCE [LARGE SCALE GENOMIC DNA]</scope>
    <source>
        <strain evidence="2">CRL 75-36-700-3 / race SCCL</strain>
    </source>
</reference>